<name>A0A657LUI8_9HYPH</name>
<protein>
    <recommendedName>
        <fullName evidence="5">FAD/NAD(P)-binding domain-containing protein</fullName>
    </recommendedName>
</protein>
<keyword evidence="2" id="KW-0285">Flavoprotein</keyword>
<dbReference type="InterPro" id="IPR017584">
    <property type="entry name" value="Pyridine_nucleo_diS_OxRdtase_N"/>
</dbReference>
<dbReference type="Pfam" id="PF07992">
    <property type="entry name" value="Pyr_redox_2"/>
    <property type="match status" value="1"/>
</dbReference>
<proteinExistence type="predicted"/>
<evidence type="ECO:0000256" key="3">
    <source>
        <dbReference type="ARBA" id="ARBA00022827"/>
    </source>
</evidence>
<dbReference type="InterPro" id="IPR051169">
    <property type="entry name" value="NADH-Q_oxidoreductase"/>
</dbReference>
<dbReference type="EMBL" id="LSRP01000083">
    <property type="protein sequence ID" value="OJF97435.1"/>
    <property type="molecule type" value="Genomic_DNA"/>
</dbReference>
<evidence type="ECO:0000256" key="1">
    <source>
        <dbReference type="ARBA" id="ARBA00001974"/>
    </source>
</evidence>
<keyword evidence="4" id="KW-0560">Oxidoreductase</keyword>
<keyword evidence="3" id="KW-0274">FAD</keyword>
<dbReference type="GO" id="GO:0019646">
    <property type="term" value="P:aerobic electron transport chain"/>
    <property type="evidence" value="ECO:0007669"/>
    <property type="project" value="TreeGrafter"/>
</dbReference>
<dbReference type="AlphaFoldDB" id="A0A657LUI8"/>
<evidence type="ECO:0000256" key="2">
    <source>
        <dbReference type="ARBA" id="ARBA00022630"/>
    </source>
</evidence>
<evidence type="ECO:0000259" key="5">
    <source>
        <dbReference type="Pfam" id="PF07992"/>
    </source>
</evidence>
<dbReference type="Proteomes" id="UP000182661">
    <property type="component" value="Unassembled WGS sequence"/>
</dbReference>
<dbReference type="NCBIfam" id="TIGR03169">
    <property type="entry name" value="Nterm_to_SelD"/>
    <property type="match status" value="1"/>
</dbReference>
<dbReference type="PRINTS" id="PR00411">
    <property type="entry name" value="PNDRDTASEI"/>
</dbReference>
<evidence type="ECO:0000256" key="4">
    <source>
        <dbReference type="ARBA" id="ARBA00023002"/>
    </source>
</evidence>
<reference evidence="6 7" key="1">
    <citation type="submission" date="2016-02" db="EMBL/GenBank/DDBJ databases">
        <title>Genome sequencing of a beta-galactosidase producing bacteria Rhizobium sp. 59.</title>
        <authorList>
            <person name="Wang D."/>
            <person name="Kot W."/>
            <person name="Qin Y."/>
            <person name="Hansen L."/>
            <person name="Naqvi K."/>
            <person name="Rensing C."/>
        </authorList>
    </citation>
    <scope>NUCLEOTIDE SEQUENCE [LARGE SCALE GENOMIC DNA]</scope>
    <source>
        <strain evidence="6 7">59</strain>
    </source>
</reference>
<keyword evidence="7" id="KW-1185">Reference proteome</keyword>
<comment type="cofactor">
    <cofactor evidence="1">
        <name>FAD</name>
        <dbReference type="ChEBI" id="CHEBI:57692"/>
    </cofactor>
</comment>
<dbReference type="SUPFAM" id="SSF51905">
    <property type="entry name" value="FAD/NAD(P)-binding domain"/>
    <property type="match status" value="2"/>
</dbReference>
<dbReference type="InterPro" id="IPR023753">
    <property type="entry name" value="FAD/NAD-binding_dom"/>
</dbReference>
<dbReference type="GO" id="GO:0003955">
    <property type="term" value="F:NAD(P)H dehydrogenase (quinone) activity"/>
    <property type="evidence" value="ECO:0007669"/>
    <property type="project" value="TreeGrafter"/>
</dbReference>
<gene>
    <name evidence="6" type="ORF">AX760_17060</name>
</gene>
<comment type="caution">
    <text evidence="6">The sequence shown here is derived from an EMBL/GenBank/DDBJ whole genome shotgun (WGS) entry which is preliminary data.</text>
</comment>
<dbReference type="PRINTS" id="PR00368">
    <property type="entry name" value="FADPNR"/>
</dbReference>
<dbReference type="PANTHER" id="PTHR42913">
    <property type="entry name" value="APOPTOSIS-INDUCING FACTOR 1"/>
    <property type="match status" value="1"/>
</dbReference>
<dbReference type="Gene3D" id="3.50.50.100">
    <property type="match status" value="1"/>
</dbReference>
<dbReference type="OrthoDB" id="9781621at2"/>
<feature type="domain" description="FAD/NAD(P)-binding" evidence="5">
    <location>
        <begin position="11"/>
        <end position="311"/>
    </location>
</feature>
<evidence type="ECO:0000313" key="7">
    <source>
        <dbReference type="Proteomes" id="UP000182661"/>
    </source>
</evidence>
<dbReference type="PANTHER" id="PTHR42913:SF9">
    <property type="entry name" value="SLR1591 PROTEIN"/>
    <property type="match status" value="1"/>
</dbReference>
<evidence type="ECO:0000313" key="6">
    <source>
        <dbReference type="EMBL" id="OJF97435.1"/>
    </source>
</evidence>
<accession>A0A657LUI8</accession>
<sequence length="379" mass="41563">MADRGVDRRKRVVLLGGGHAHVEVVRRLQGQGARVEIILVSPSRYAPYSGMLPGYIAGRYTFEDFNIDLQALCQRSNTTFHEGMAIGIDPETHRVRLADDTWLDYDVLSLDIGSTPSLPDGVSGGVAVKPIASFTARLDQLDHLAHKSENRLRLAVVGQGIAGIEVAFALRKRLDELISRDGRANGGVELHLVGRGPRLLPERSEHARKLVSEALLDQDIAHHPGFDVVALEGKTLVAADGRRLAVDEVVWTTSSGAPAWLRQTGLALDADGFVRVDAGLRSLSHPEIFAAGDVAALEDPRPKAGVFAVRAGPVLAENIRRTLCGKSLMRYRPQRAWLVLISLANGRTIADKWGLAASGRWITIWKHWTDSRFLRRFVK</sequence>
<dbReference type="InterPro" id="IPR036188">
    <property type="entry name" value="FAD/NAD-bd_sf"/>
</dbReference>
<organism evidence="6 7">
    <name type="scientific">Pararhizobium antarcticum</name>
    <dbReference type="NCBI Taxonomy" id="1798805"/>
    <lineage>
        <taxon>Bacteria</taxon>
        <taxon>Pseudomonadati</taxon>
        <taxon>Pseudomonadota</taxon>
        <taxon>Alphaproteobacteria</taxon>
        <taxon>Hyphomicrobiales</taxon>
        <taxon>Rhizobiaceae</taxon>
        <taxon>Rhizobium/Agrobacterium group</taxon>
        <taxon>Pararhizobium</taxon>
    </lineage>
</organism>